<evidence type="ECO:0000313" key="1">
    <source>
        <dbReference type="EMBL" id="TXB66818.1"/>
    </source>
</evidence>
<dbReference type="NCBIfam" id="TIGR02757">
    <property type="entry name" value="TIGR02757 family protein"/>
    <property type="match status" value="1"/>
</dbReference>
<keyword evidence="2" id="KW-1185">Reference proteome</keyword>
<name>A0A5C6RWT4_9FLAO</name>
<dbReference type="Pfam" id="PF09674">
    <property type="entry name" value="DUF2400"/>
    <property type="match status" value="1"/>
</dbReference>
<proteinExistence type="predicted"/>
<protein>
    <submittedName>
        <fullName evidence="1">TIGR02757 family protein</fullName>
    </submittedName>
</protein>
<accession>A0A5C6RWT4</accession>
<dbReference type="InterPro" id="IPR014127">
    <property type="entry name" value="CHP02757"/>
</dbReference>
<reference evidence="1 2" key="1">
    <citation type="submission" date="2019-08" db="EMBL/GenBank/DDBJ databases">
        <title>Genome of Vicingus serpentipes NCIMB 15042.</title>
        <authorList>
            <person name="Bowman J.P."/>
        </authorList>
    </citation>
    <scope>NUCLEOTIDE SEQUENCE [LARGE SCALE GENOMIC DNA]</scope>
    <source>
        <strain evidence="1 2">NCIMB 15042</strain>
    </source>
</reference>
<comment type="caution">
    <text evidence="1">The sequence shown here is derived from an EMBL/GenBank/DDBJ whole genome shotgun (WGS) entry which is preliminary data.</text>
</comment>
<evidence type="ECO:0000313" key="2">
    <source>
        <dbReference type="Proteomes" id="UP000321721"/>
    </source>
</evidence>
<dbReference type="EMBL" id="VOOS01000001">
    <property type="protein sequence ID" value="TXB66818.1"/>
    <property type="molecule type" value="Genomic_DNA"/>
</dbReference>
<dbReference type="RefSeq" id="WP_147097789.1">
    <property type="nucleotide sequence ID" value="NZ_VOOS01000001.1"/>
</dbReference>
<gene>
    <name evidence="1" type="ORF">FRY74_01140</name>
</gene>
<sequence>MALTKDEIHLLLEEKYDQFNRVSFIESDPISIPHLFSKKEDIEIAGFISATIAWGQRKTIIKNANQFVEFMDMEPFDFVMNHSQKELNRFADFKHRTFNSIDAQYFITALKHIYTIHGGLEQVFAKHPKNMQLSISNFKRVFFEENHPQRTQKHISDPLKNSAAKRINMYLRWMVRKDKRGVDFGLWNKIDAKDIMCPLDVHSGNVARKLGLLTRTQDDWKATIELTDSLKQFDINDPIKYDFSLFGLGVFEKF</sequence>
<dbReference type="Proteomes" id="UP000321721">
    <property type="component" value="Unassembled WGS sequence"/>
</dbReference>
<organism evidence="1 2">
    <name type="scientific">Vicingus serpentipes</name>
    <dbReference type="NCBI Taxonomy" id="1926625"/>
    <lineage>
        <taxon>Bacteria</taxon>
        <taxon>Pseudomonadati</taxon>
        <taxon>Bacteroidota</taxon>
        <taxon>Flavobacteriia</taxon>
        <taxon>Flavobacteriales</taxon>
        <taxon>Vicingaceae</taxon>
        <taxon>Vicingus</taxon>
    </lineage>
</organism>
<dbReference type="OrthoDB" id="9773332at2"/>
<dbReference type="AlphaFoldDB" id="A0A5C6RWT4"/>